<dbReference type="AlphaFoldDB" id="A0A225MCK3"/>
<dbReference type="InterPro" id="IPR029060">
    <property type="entry name" value="PIN-like_dom_sf"/>
</dbReference>
<feature type="domain" description="PIN" evidence="6">
    <location>
        <begin position="3"/>
        <end position="133"/>
    </location>
</feature>
<dbReference type="Gene3D" id="3.40.50.1010">
    <property type="entry name" value="5'-nuclease"/>
    <property type="match status" value="1"/>
</dbReference>
<dbReference type="GO" id="GO:0016788">
    <property type="term" value="F:hydrolase activity, acting on ester bonds"/>
    <property type="evidence" value="ECO:0007669"/>
    <property type="project" value="InterPro"/>
</dbReference>
<dbReference type="Proteomes" id="UP000214603">
    <property type="component" value="Unassembled WGS sequence"/>
</dbReference>
<comment type="caution">
    <text evidence="7">The sequence shown here is derived from an EMBL/GenBank/DDBJ whole genome shotgun (WGS) entry which is preliminary data.</text>
</comment>
<keyword evidence="5" id="KW-0800">Toxin</keyword>
<protein>
    <recommendedName>
        <fullName evidence="5">Ribonuclease VapC</fullName>
        <shortName evidence="5">RNase VapC</shortName>
        <ecNumber evidence="5">3.1.-.-</ecNumber>
    </recommendedName>
    <alternativeName>
        <fullName evidence="5">Toxin VapC</fullName>
    </alternativeName>
</protein>
<dbReference type="InterPro" id="IPR002716">
    <property type="entry name" value="PIN_dom"/>
</dbReference>
<keyword evidence="1 5" id="KW-1277">Toxin-antitoxin system</keyword>
<name>A0A225MCK3_9BURK</name>
<evidence type="ECO:0000256" key="2">
    <source>
        <dbReference type="ARBA" id="ARBA00022722"/>
    </source>
</evidence>
<dbReference type="EC" id="3.1.-.-" evidence="5"/>
<comment type="similarity">
    <text evidence="5">Belongs to the PINc/VapC protein family.</text>
</comment>
<keyword evidence="8" id="KW-1185">Reference proteome</keyword>
<evidence type="ECO:0000256" key="5">
    <source>
        <dbReference type="HAMAP-Rule" id="MF_00265"/>
    </source>
</evidence>
<comment type="function">
    <text evidence="5">Toxic component of a toxin-antitoxin (TA) system. An RNase.</text>
</comment>
<evidence type="ECO:0000259" key="6">
    <source>
        <dbReference type="Pfam" id="PF01850"/>
    </source>
</evidence>
<keyword evidence="3 5" id="KW-0479">Metal-binding</keyword>
<evidence type="ECO:0000256" key="3">
    <source>
        <dbReference type="ARBA" id="ARBA00022723"/>
    </source>
</evidence>
<keyword evidence="5" id="KW-0460">Magnesium</keyword>
<sequence>MTPDVNILVAASRSDHPHHAPARLWLEQAVADAGRGMPLSLQPMVIASFLRLVTHPKIFVQPTPMSEALQFMDALLEAPGVEQAELGGEWACLRQLCTEKNLSANAVPDAWLAAAAIHQGEHVVSFDADFRRLLPRSQFTRLKA</sequence>
<proteinExistence type="inferred from homology"/>
<keyword evidence="2 5" id="KW-0540">Nuclease</keyword>
<dbReference type="Pfam" id="PF01850">
    <property type="entry name" value="PIN"/>
    <property type="match status" value="1"/>
</dbReference>
<dbReference type="EMBL" id="NJIH01000007">
    <property type="protein sequence ID" value="OWT59015.1"/>
    <property type="molecule type" value="Genomic_DNA"/>
</dbReference>
<dbReference type="SUPFAM" id="SSF88723">
    <property type="entry name" value="PIN domain-like"/>
    <property type="match status" value="1"/>
</dbReference>
<dbReference type="RefSeq" id="WP_088603746.1">
    <property type="nucleotide sequence ID" value="NZ_NJIH01000007.1"/>
</dbReference>
<dbReference type="OrthoDB" id="556169at2"/>
<evidence type="ECO:0000313" key="7">
    <source>
        <dbReference type="EMBL" id="OWT59015.1"/>
    </source>
</evidence>
<dbReference type="InterPro" id="IPR022907">
    <property type="entry name" value="VapC_family"/>
</dbReference>
<dbReference type="HAMAP" id="MF_00265">
    <property type="entry name" value="VapC_Nob1"/>
    <property type="match status" value="1"/>
</dbReference>
<dbReference type="GO" id="GO:0045926">
    <property type="term" value="P:negative regulation of growth"/>
    <property type="evidence" value="ECO:0007669"/>
    <property type="project" value="UniProtKB-ARBA"/>
</dbReference>
<evidence type="ECO:0000256" key="4">
    <source>
        <dbReference type="ARBA" id="ARBA00022801"/>
    </source>
</evidence>
<dbReference type="GO" id="GO:0000287">
    <property type="term" value="F:magnesium ion binding"/>
    <property type="evidence" value="ECO:0007669"/>
    <property type="project" value="UniProtKB-UniRule"/>
</dbReference>
<evidence type="ECO:0000313" key="8">
    <source>
        <dbReference type="Proteomes" id="UP000214603"/>
    </source>
</evidence>
<feature type="binding site" evidence="5">
    <location>
        <position position="4"/>
    </location>
    <ligand>
        <name>Mg(2+)</name>
        <dbReference type="ChEBI" id="CHEBI:18420"/>
    </ligand>
</feature>
<dbReference type="InterPro" id="IPR006226">
    <property type="entry name" value="Mtu_PIN"/>
</dbReference>
<reference evidence="8" key="1">
    <citation type="submission" date="2017-06" db="EMBL/GenBank/DDBJ databases">
        <title>Herbaspirillum phytohormonus sp. nov., isolated from the root nodule of Robinia pseudoacacia in lead-zinc mine.</title>
        <authorList>
            <person name="Fan M."/>
            <person name="Lin Y."/>
        </authorList>
    </citation>
    <scope>NUCLEOTIDE SEQUENCE [LARGE SCALE GENOMIC DNA]</scope>
    <source>
        <strain evidence="8">SC-089</strain>
    </source>
</reference>
<evidence type="ECO:0000256" key="1">
    <source>
        <dbReference type="ARBA" id="ARBA00022649"/>
    </source>
</evidence>
<feature type="binding site" evidence="5">
    <location>
        <position position="109"/>
    </location>
    <ligand>
        <name>Mg(2+)</name>
        <dbReference type="ChEBI" id="CHEBI:18420"/>
    </ligand>
</feature>
<keyword evidence="4 5" id="KW-0378">Hydrolase</keyword>
<dbReference type="GO" id="GO:0004540">
    <property type="term" value="F:RNA nuclease activity"/>
    <property type="evidence" value="ECO:0007669"/>
    <property type="project" value="InterPro"/>
</dbReference>
<comment type="cofactor">
    <cofactor evidence="5">
        <name>Mg(2+)</name>
        <dbReference type="ChEBI" id="CHEBI:18420"/>
    </cofactor>
</comment>
<dbReference type="GO" id="GO:0090729">
    <property type="term" value="F:toxin activity"/>
    <property type="evidence" value="ECO:0007669"/>
    <property type="project" value="UniProtKB-KW"/>
</dbReference>
<gene>
    <name evidence="5" type="primary">vapC</name>
    <name evidence="7" type="ORF">CEY11_12510</name>
</gene>
<organism evidence="7 8">
    <name type="scientific">Candidimonas nitroreducens</name>
    <dbReference type="NCBI Taxonomy" id="683354"/>
    <lineage>
        <taxon>Bacteria</taxon>
        <taxon>Pseudomonadati</taxon>
        <taxon>Pseudomonadota</taxon>
        <taxon>Betaproteobacteria</taxon>
        <taxon>Burkholderiales</taxon>
        <taxon>Alcaligenaceae</taxon>
        <taxon>Candidimonas</taxon>
    </lineage>
</organism>
<dbReference type="NCBIfam" id="TIGR00028">
    <property type="entry name" value="Mtu_PIN_fam"/>
    <property type="match status" value="1"/>
</dbReference>
<accession>A0A225MCK3</accession>